<evidence type="ECO:0000259" key="5">
    <source>
        <dbReference type="PROSITE" id="PS51774"/>
    </source>
</evidence>
<reference evidence="7 8" key="1">
    <citation type="submission" date="2025-04" db="UniProtKB">
        <authorList>
            <consortium name="RefSeq"/>
        </authorList>
    </citation>
    <scope>IDENTIFICATION</scope>
    <source>
        <tissue evidence="7 8">Young leaves</tissue>
    </source>
</reference>
<dbReference type="InterPro" id="IPR011684">
    <property type="entry name" value="NAB"/>
</dbReference>
<evidence type="ECO:0000313" key="7">
    <source>
        <dbReference type="RefSeq" id="XP_022960385.1"/>
    </source>
</evidence>
<dbReference type="KEGG" id="cmos:111461125"/>
<sequence>MTTSSRTNSRRMYSWWWDSHISPKNSRWLQENLTDMDVKVKQMIKLLEEDADSFARRAEMYYKKRPELMKLVEEFYRAYRALAERYDNATGVLRQAHRTMAEVFPNQVPFDDSPAGLGNEGDPRTPEMPPAIRALFDSDELQKDGLGLSPQSNAGRRNGAFTEESNIVTGRRGLKQFNDIFGSGEGRAKKGLNFQDFEENERNGGNDIKVSATEAEISALKEALAKLEAEKEAGLLQYQQSLDKLSNIQLEVSRAQEDSTRLNDRASKAETEAQNLREALSKLESEQEASLLKYQQCLDKVSLLESDIVNVQRGAEELTERASKAENEAEGLRQGLAEVGAEKEAALARYRESLERIVKLEEKLLHAEESSRRYNEQAEKAESELIILKQAVEKLTEEIEAAAVQYLQCLEKISSLEYRLSCAEEEAERLHGQINEGVIKLRSAEEKCHLLETSNLALQSELESLVLKMGSQKEELTENQKELGRLWNCMQDEHLRFVEAETAFQTLQDMHSRTEEELRSLAAEHQSKTQILKNLEIQNQSLVTEVQEAKNESRKLDELNMSSALSIKNLQDELSRLREKISKLEAEVEHRTNERNALQQEIYCLKEEINELNKKNVAILKQVESTGYNVDCFGTSVKELQDEHSRMKGIYETEKSEKTALLEKLIILEKLVEKNAFLENSISDMSVDLEETKERVKMLEESYESLLGEKSTLSSEKVVLTSLLQVTTKNLEELSEKSTVLENSHSDAMAELEALRVKSKDLEDSCQLLDQQKSELITERESLLYQLDTSHNTLEDLNKRYCESLEKHLVLANERESAFCEIEKLKADLDAEKQVHSSFTEISEKRLADMELQMRRLQEECDHWKKDYEGETEKAINSQFMIFVLQNCMQDMKDHNISLILESRKLFEESERSNEAISELERENLNAQGQIKSFIEKNKILRTGLQQVLTTLDIHAYHGFDNEGEQDQTFLKNIISKLEEKQSSTKEIYDEYYQLVIEKSITEKLLLQLKNEAANILMERNAFDQEHRIQSEKILILQSRILELSEELKLNVMEGNHKEQAFKTEMENVCRNLHNVQEAYQILRVSNSEALDEKSSLTKEVVDLGKQRCQLEEENNDMFNETIFQSQLFLICKDIINEILEEMRKLAECRDELQVRNNDLDERVKELERKFGYEKTMNLELTMFLEKSRSEAENYLTEKNTLDQEYQNQSERYSTLQVEMEKLLELNEEMRLKIVEGSHKEEALTTEMSNVCKKLQNLEGAYQILQTENCKATEEEKFLTNEILGLRKEKHELEDANIDMFGETIFRSQLSLIYKDIVSENLQELRKLVECMDKLQSTNKDLEESLKTMEGKLEEEQTKNSELIKSLATSERVLEEIRTLLSLKEDEKLELLRAVEELEEMNEEQKKHMELELQMRNNEVESWESQAATLFGELQISAIHQSIYEDKIHELTEACEILQDRNSSKDLEIKLLKNKIVSSEGENGRMKTELAAYAPAIQTLKDSISSLEKHAIPSTKQQKVYKQEVKESDSLTSQHPESFQQPDSDQVHLDGLVELQGLNRRIQAIEVAFEEYEGQTTLEKFNASAKLEKALKEIEEIKSGQESGHLTNDKSALRGQERYNRSHSKSEISEAGNEVLTKDILLDRVSDRSSYGNSQRETATPGDRMLQLWESTDQDGSYDWAAGKAPMVASSSTEYRWVGSTRRQSSKHPSSEPLVEKELGVDKLEISKRLSDLPHEGNKRRILERLDSDVQKLANLQITVQDLKKKMDTTEKSKIEKGLEYDTVKEQVEEAEEAITKLYEMNLKLTKNVQDSFLVADGSSTLEPEENDSVQSRQISEQARKGSEKIGRLQLELKKLQFLIMKLDGEREARGKSKVLERSPRVLLRDYLYGGTRTKQKQKKKTPFCACMKPPTKG</sequence>
<dbReference type="PROSITE" id="PS51774">
    <property type="entry name" value="NAB"/>
    <property type="match status" value="1"/>
</dbReference>
<accession>A0A6J1H7G1</accession>
<dbReference type="RefSeq" id="XP_022960385.1">
    <property type="nucleotide sequence ID" value="XM_023104617.1"/>
</dbReference>
<feature type="coiled-coil region" evidence="3">
    <location>
        <begin position="1136"/>
        <end position="1296"/>
    </location>
</feature>
<organism evidence="6 8">
    <name type="scientific">Cucurbita moschata</name>
    <name type="common">Winter crookneck squash</name>
    <name type="synonym">Cucurbita pepo var. moschata</name>
    <dbReference type="NCBI Taxonomy" id="3662"/>
    <lineage>
        <taxon>Eukaryota</taxon>
        <taxon>Viridiplantae</taxon>
        <taxon>Streptophyta</taxon>
        <taxon>Embryophyta</taxon>
        <taxon>Tracheophyta</taxon>
        <taxon>Spermatophyta</taxon>
        <taxon>Magnoliopsida</taxon>
        <taxon>eudicotyledons</taxon>
        <taxon>Gunneridae</taxon>
        <taxon>Pentapetalae</taxon>
        <taxon>rosids</taxon>
        <taxon>fabids</taxon>
        <taxon>Cucurbitales</taxon>
        <taxon>Cucurbitaceae</taxon>
        <taxon>Cucurbiteae</taxon>
        <taxon>Cucurbita</taxon>
    </lineage>
</organism>
<dbReference type="PANTHER" id="PTHR32258:SF32">
    <property type="entry name" value="PROTEIN NETWORKED 1D"/>
    <property type="match status" value="1"/>
</dbReference>
<proteinExistence type="inferred from homology"/>
<dbReference type="GO" id="GO:0005886">
    <property type="term" value="C:plasma membrane"/>
    <property type="evidence" value="ECO:0007669"/>
    <property type="project" value="TreeGrafter"/>
</dbReference>
<feature type="coiled-coil region" evidence="3">
    <location>
        <begin position="504"/>
        <end position="615"/>
    </location>
</feature>
<dbReference type="RefSeq" id="XP_022960386.1">
    <property type="nucleotide sequence ID" value="XM_023104618.1"/>
</dbReference>
<evidence type="ECO:0000256" key="2">
    <source>
        <dbReference type="ARBA" id="ARBA00038006"/>
    </source>
</evidence>
<feature type="domain" description="NAB" evidence="5">
    <location>
        <begin position="13"/>
        <end position="93"/>
    </location>
</feature>
<dbReference type="GeneID" id="111461125"/>
<feature type="coiled-coil region" evidence="3">
    <location>
        <begin position="903"/>
        <end position="937"/>
    </location>
</feature>
<dbReference type="SUPFAM" id="SSF57997">
    <property type="entry name" value="Tropomyosin"/>
    <property type="match status" value="1"/>
</dbReference>
<feature type="region of interest" description="Disordered" evidence="4">
    <location>
        <begin position="1515"/>
        <end position="1546"/>
    </location>
</feature>
<feature type="coiled-coil region" evidence="3">
    <location>
        <begin position="675"/>
        <end position="772"/>
    </location>
</feature>
<gene>
    <name evidence="7 8" type="primary">LOC111461125</name>
</gene>
<keyword evidence="6" id="KW-1185">Reference proteome</keyword>
<feature type="region of interest" description="Disordered" evidence="4">
    <location>
        <begin position="106"/>
        <end position="127"/>
    </location>
</feature>
<dbReference type="GO" id="GO:0051015">
    <property type="term" value="F:actin filament binding"/>
    <property type="evidence" value="ECO:0007669"/>
    <property type="project" value="TreeGrafter"/>
</dbReference>
<keyword evidence="1 3" id="KW-0175">Coiled coil</keyword>
<feature type="region of interest" description="Disordered" evidence="4">
    <location>
        <begin position="1819"/>
        <end position="1841"/>
    </location>
</feature>
<dbReference type="Pfam" id="PF07765">
    <property type="entry name" value="KIP1"/>
    <property type="match status" value="1"/>
</dbReference>
<feature type="coiled-coil region" evidence="3">
    <location>
        <begin position="210"/>
        <end position="461"/>
    </location>
</feature>
<feature type="compositionally biased region" description="Polar residues" evidence="4">
    <location>
        <begin position="1530"/>
        <end position="1544"/>
    </location>
</feature>
<evidence type="ECO:0000256" key="1">
    <source>
        <dbReference type="ARBA" id="ARBA00023054"/>
    </source>
</evidence>
<evidence type="ECO:0000313" key="6">
    <source>
        <dbReference type="Proteomes" id="UP000504609"/>
    </source>
</evidence>
<feature type="coiled-coil region" evidence="3">
    <location>
        <begin position="1325"/>
        <end position="1426"/>
    </location>
</feature>
<feature type="coiled-coil region" evidence="3">
    <location>
        <begin position="840"/>
        <end position="874"/>
    </location>
</feature>
<comment type="similarity">
    <text evidence="2">Belongs to the NET family.</text>
</comment>
<dbReference type="PANTHER" id="PTHR32258">
    <property type="entry name" value="PROTEIN NETWORKED 4A"/>
    <property type="match status" value="1"/>
</dbReference>
<dbReference type="InterPro" id="IPR051861">
    <property type="entry name" value="NET_actin-binding_domain"/>
</dbReference>
<feature type="compositionally biased region" description="Basic and acidic residues" evidence="4">
    <location>
        <begin position="1607"/>
        <end position="1628"/>
    </location>
</feature>
<feature type="coiled-coil region" evidence="3">
    <location>
        <begin position="1746"/>
        <end position="1808"/>
    </location>
</feature>
<protein>
    <submittedName>
        <fullName evidence="7 8">Protein NETWORKED 1D-like isoform X1</fullName>
    </submittedName>
</protein>
<evidence type="ECO:0000256" key="4">
    <source>
        <dbReference type="SAM" id="MobiDB-lite"/>
    </source>
</evidence>
<evidence type="ECO:0000313" key="8">
    <source>
        <dbReference type="RefSeq" id="XP_022960386.1"/>
    </source>
</evidence>
<name>A0A6J1H7G1_CUCMO</name>
<dbReference type="Gene3D" id="1.10.287.1490">
    <property type="match status" value="1"/>
</dbReference>
<feature type="region of interest" description="Disordered" evidence="4">
    <location>
        <begin position="1598"/>
        <end position="1630"/>
    </location>
</feature>
<dbReference type="Proteomes" id="UP000504609">
    <property type="component" value="Unplaced"/>
</dbReference>
<evidence type="ECO:0000256" key="3">
    <source>
        <dbReference type="SAM" id="Coils"/>
    </source>
</evidence>